<protein>
    <submittedName>
        <fullName evidence="3">Putative chitinase</fullName>
    </submittedName>
</protein>
<dbReference type="InterPro" id="IPR052354">
    <property type="entry name" value="Cell_Wall_Dynamics_Protein"/>
</dbReference>
<dbReference type="Pfam" id="PF01471">
    <property type="entry name" value="PG_binding_1"/>
    <property type="match status" value="1"/>
</dbReference>
<evidence type="ECO:0000259" key="2">
    <source>
        <dbReference type="Pfam" id="PF01471"/>
    </source>
</evidence>
<keyword evidence="4" id="KW-1185">Reference proteome</keyword>
<feature type="domain" description="Peptidoglycan binding-like" evidence="2">
    <location>
        <begin position="246"/>
        <end position="282"/>
    </location>
</feature>
<dbReference type="SUPFAM" id="SSF47090">
    <property type="entry name" value="PGBD-like"/>
    <property type="match status" value="1"/>
</dbReference>
<dbReference type="AlphaFoldDB" id="A0A1N7K3K2"/>
<dbReference type="Pfam" id="PF00182">
    <property type="entry name" value="Glyco_hydro_19"/>
    <property type="match status" value="1"/>
</dbReference>
<dbReference type="STRING" id="619304.SAMN05421760_102175"/>
<gene>
    <name evidence="3" type="ORF">SAMN05421760_102175</name>
</gene>
<dbReference type="GO" id="GO:0016998">
    <property type="term" value="P:cell wall macromolecule catabolic process"/>
    <property type="evidence" value="ECO:0007669"/>
    <property type="project" value="InterPro"/>
</dbReference>
<dbReference type="Gene3D" id="1.10.530.10">
    <property type="match status" value="1"/>
</dbReference>
<dbReference type="PANTHER" id="PTHR34408">
    <property type="entry name" value="FAMILY PROTEIN, PUTATIVE-RELATED"/>
    <property type="match status" value="1"/>
</dbReference>
<dbReference type="InterPro" id="IPR023346">
    <property type="entry name" value="Lysozyme-like_dom_sf"/>
</dbReference>
<dbReference type="InterPro" id="IPR036366">
    <property type="entry name" value="PGBDSf"/>
</dbReference>
<evidence type="ECO:0000259" key="1">
    <source>
        <dbReference type="Pfam" id="PF00182"/>
    </source>
</evidence>
<reference evidence="4" key="1">
    <citation type="submission" date="2017-01" db="EMBL/GenBank/DDBJ databases">
        <authorList>
            <person name="Varghese N."/>
            <person name="Submissions S."/>
        </authorList>
    </citation>
    <scope>NUCLEOTIDE SEQUENCE [LARGE SCALE GENOMIC DNA]</scope>
    <source>
        <strain evidence="4">DSM 22306</strain>
    </source>
</reference>
<dbReference type="GO" id="GO:0004568">
    <property type="term" value="F:chitinase activity"/>
    <property type="evidence" value="ECO:0007669"/>
    <property type="project" value="InterPro"/>
</dbReference>
<dbReference type="OrthoDB" id="9798982at2"/>
<dbReference type="GO" id="GO:0006032">
    <property type="term" value="P:chitin catabolic process"/>
    <property type="evidence" value="ECO:0007669"/>
    <property type="project" value="InterPro"/>
</dbReference>
<evidence type="ECO:0000313" key="3">
    <source>
        <dbReference type="EMBL" id="SIS56175.1"/>
    </source>
</evidence>
<proteinExistence type="predicted"/>
<dbReference type="InterPro" id="IPR036365">
    <property type="entry name" value="PGBD-like_sf"/>
</dbReference>
<accession>A0A1N7K3K2</accession>
<dbReference type="SUPFAM" id="SSF53955">
    <property type="entry name" value="Lysozyme-like"/>
    <property type="match status" value="1"/>
</dbReference>
<evidence type="ECO:0000313" key="4">
    <source>
        <dbReference type="Proteomes" id="UP000185999"/>
    </source>
</evidence>
<feature type="domain" description="Glycoside hydrolase family 19 catalytic" evidence="1">
    <location>
        <begin position="37"/>
        <end position="167"/>
    </location>
</feature>
<dbReference type="EMBL" id="FTOE01000002">
    <property type="protein sequence ID" value="SIS56175.1"/>
    <property type="molecule type" value="Genomic_DNA"/>
</dbReference>
<sequence>MITSNQFTQMFPRAKDAAELVEAMNDIFPKYNIDTPQRIAGFIAQTGHESAGFRAFSENLNYCAKSLDVVFGKYFKRAGVDADEYAREPEKIANHVYANRMKNGDEDSGDGYTFRGGGILQLTGRDNYTRFGKSVGMTAEEAVDYVRTPKGAIESACWFWKANRLNKYCDSSDIKMLTKRINGGYIGLEERINNWNAALAAMGVEYAECDAEVEHEDLDVEDIGILKRGMRGEGVKMMQEAIGIVSVDGVFGPGTEKAVKRWQSDHGLTADGVVGPLTLDKMFV</sequence>
<dbReference type="Proteomes" id="UP000185999">
    <property type="component" value="Unassembled WGS sequence"/>
</dbReference>
<dbReference type="InterPro" id="IPR000726">
    <property type="entry name" value="Glyco_hydro_19_cat"/>
</dbReference>
<dbReference type="PANTHER" id="PTHR34408:SF1">
    <property type="entry name" value="GLYCOSYL HYDROLASE FAMILY 19 DOMAIN-CONTAINING PROTEIN HI_1415"/>
    <property type="match status" value="1"/>
</dbReference>
<name>A0A1N7K3K2_9GAMM</name>
<organism evidence="3 4">
    <name type="scientific">Neptunomonas antarctica</name>
    <dbReference type="NCBI Taxonomy" id="619304"/>
    <lineage>
        <taxon>Bacteria</taxon>
        <taxon>Pseudomonadati</taxon>
        <taxon>Pseudomonadota</taxon>
        <taxon>Gammaproteobacteria</taxon>
        <taxon>Oceanospirillales</taxon>
        <taxon>Oceanospirillaceae</taxon>
        <taxon>Neptunomonas</taxon>
    </lineage>
</organism>
<dbReference type="Gene3D" id="1.10.101.10">
    <property type="entry name" value="PGBD-like superfamily/PGBD"/>
    <property type="match status" value="1"/>
</dbReference>
<dbReference type="InterPro" id="IPR002477">
    <property type="entry name" value="Peptidoglycan-bd-like"/>
</dbReference>
<dbReference type="RefSeq" id="WP_054342290.1">
    <property type="nucleotide sequence ID" value="NZ_FTOE01000002.1"/>
</dbReference>